<feature type="compositionally biased region" description="Low complexity" evidence="6">
    <location>
        <begin position="17"/>
        <end position="34"/>
    </location>
</feature>
<dbReference type="InterPro" id="IPR052053">
    <property type="entry name" value="IM_YidH-like"/>
</dbReference>
<feature type="compositionally biased region" description="Low complexity" evidence="6">
    <location>
        <begin position="97"/>
        <end position="121"/>
    </location>
</feature>
<evidence type="ECO:0000313" key="9">
    <source>
        <dbReference type="EMBL" id="SAM02696.1"/>
    </source>
</evidence>
<evidence type="ECO:0000256" key="5">
    <source>
        <dbReference type="ARBA" id="ARBA00023136"/>
    </source>
</evidence>
<feature type="compositionally biased region" description="Basic and acidic residues" evidence="6">
    <location>
        <begin position="84"/>
        <end position="95"/>
    </location>
</feature>
<organism evidence="9">
    <name type="scientific">Absidia glauca</name>
    <name type="common">Pin mould</name>
    <dbReference type="NCBI Taxonomy" id="4829"/>
    <lineage>
        <taxon>Eukaryota</taxon>
        <taxon>Fungi</taxon>
        <taxon>Fungi incertae sedis</taxon>
        <taxon>Mucoromycota</taxon>
        <taxon>Mucoromycotina</taxon>
        <taxon>Mucoromycetes</taxon>
        <taxon>Mucorales</taxon>
        <taxon>Cunninghamellaceae</taxon>
        <taxon>Absidia</taxon>
    </lineage>
</organism>
<evidence type="ECO:0000256" key="3">
    <source>
        <dbReference type="ARBA" id="ARBA00022692"/>
    </source>
</evidence>
<dbReference type="PANTHER" id="PTHR34187">
    <property type="entry name" value="FGR18P"/>
    <property type="match status" value="1"/>
</dbReference>
<keyword evidence="3 7" id="KW-0812">Transmembrane</keyword>
<keyword evidence="2" id="KW-1003">Cell membrane</keyword>
<name>A0A168PNQ5_ABSGL</name>
<accession>A0A168PNQ5</accession>
<proteinExistence type="predicted"/>
<feature type="region of interest" description="Disordered" evidence="6">
    <location>
        <begin position="1"/>
        <end position="130"/>
    </location>
</feature>
<dbReference type="GO" id="GO:0005886">
    <property type="term" value="C:plasma membrane"/>
    <property type="evidence" value="ECO:0007669"/>
    <property type="project" value="UniProtKB-SubCell"/>
</dbReference>
<feature type="domain" description="DUF202" evidence="8">
    <location>
        <begin position="162"/>
        <end position="231"/>
    </location>
</feature>
<reference evidence="9" key="1">
    <citation type="submission" date="2016-04" db="EMBL/GenBank/DDBJ databases">
        <authorList>
            <person name="Evans L.H."/>
            <person name="Alamgir A."/>
            <person name="Owens N."/>
            <person name="Weber N.D."/>
            <person name="Virtaneva K."/>
            <person name="Barbian K."/>
            <person name="Babar A."/>
            <person name="Rosenke K."/>
        </authorList>
    </citation>
    <scope>NUCLEOTIDE SEQUENCE [LARGE SCALE GENOMIC DNA]</scope>
    <source>
        <strain evidence="9">CBS 101.48</strain>
    </source>
</reference>
<dbReference type="InterPro" id="IPR003807">
    <property type="entry name" value="DUF202"/>
</dbReference>
<dbReference type="Proteomes" id="UP000078561">
    <property type="component" value="Unassembled WGS sequence"/>
</dbReference>
<feature type="compositionally biased region" description="Basic and acidic residues" evidence="6">
    <location>
        <begin position="36"/>
        <end position="46"/>
    </location>
</feature>
<evidence type="ECO:0000256" key="6">
    <source>
        <dbReference type="SAM" id="MobiDB-lite"/>
    </source>
</evidence>
<feature type="transmembrane region" description="Helical" evidence="7">
    <location>
        <begin position="204"/>
        <end position="223"/>
    </location>
</feature>
<sequence>MAHPYELDSDSTNNGSTMHHPTTNTCTTSLPTHPMSDPHGDNHDTTRPTTDNDDDDDDDARTTKSTDDERIHDFPLPFLVRTKTNQEKDQMRSEYHQQQQERQSSMTQPQQKQQQPQQQPQATTSVSPEQSKRYPAVFGWVYKGYKTLSTSILLENKASVARDHLANERTFLAWLRTSLSLITVGVAITQLYHLNPSSSNKLQVGRALGATFVALSIVFLYFANARYFHSQYALTQGQFPASRGAVLLGSICVLAVLLAMFIVIVTERP</sequence>
<evidence type="ECO:0000256" key="4">
    <source>
        <dbReference type="ARBA" id="ARBA00022989"/>
    </source>
</evidence>
<feature type="transmembrane region" description="Helical" evidence="7">
    <location>
        <begin position="171"/>
        <end position="192"/>
    </location>
</feature>
<feature type="compositionally biased region" description="Basic and acidic residues" evidence="6">
    <location>
        <begin position="60"/>
        <end position="73"/>
    </location>
</feature>
<dbReference type="EMBL" id="LT554008">
    <property type="protein sequence ID" value="SAM02696.1"/>
    <property type="molecule type" value="Genomic_DNA"/>
</dbReference>
<dbReference type="AlphaFoldDB" id="A0A168PNQ5"/>
<dbReference type="OrthoDB" id="199599at2759"/>
<dbReference type="PANTHER" id="PTHR34187:SF2">
    <property type="entry name" value="DUF202 DOMAIN-CONTAINING PROTEIN"/>
    <property type="match status" value="1"/>
</dbReference>
<gene>
    <name evidence="9" type="primary">ABSGL_08512.1 scaffold 10403</name>
</gene>
<dbReference type="Pfam" id="PF02656">
    <property type="entry name" value="DUF202"/>
    <property type="match status" value="1"/>
</dbReference>
<dbReference type="InParanoid" id="A0A168PNQ5"/>
<keyword evidence="4 7" id="KW-1133">Transmembrane helix</keyword>
<protein>
    <recommendedName>
        <fullName evidence="8">DUF202 domain-containing protein</fullName>
    </recommendedName>
</protein>
<evidence type="ECO:0000256" key="2">
    <source>
        <dbReference type="ARBA" id="ARBA00022475"/>
    </source>
</evidence>
<keyword evidence="10" id="KW-1185">Reference proteome</keyword>
<evidence type="ECO:0000313" key="10">
    <source>
        <dbReference type="Proteomes" id="UP000078561"/>
    </source>
</evidence>
<comment type="subcellular location">
    <subcellularLocation>
        <location evidence="1">Cell membrane</location>
        <topology evidence="1">Multi-pass membrane protein</topology>
    </subcellularLocation>
</comment>
<evidence type="ECO:0000259" key="8">
    <source>
        <dbReference type="Pfam" id="PF02656"/>
    </source>
</evidence>
<evidence type="ECO:0000256" key="1">
    <source>
        <dbReference type="ARBA" id="ARBA00004651"/>
    </source>
</evidence>
<feature type="transmembrane region" description="Helical" evidence="7">
    <location>
        <begin position="244"/>
        <end position="265"/>
    </location>
</feature>
<keyword evidence="5 7" id="KW-0472">Membrane</keyword>
<evidence type="ECO:0000256" key="7">
    <source>
        <dbReference type="SAM" id="Phobius"/>
    </source>
</evidence>